<dbReference type="PIRSF" id="PIRSF017082">
    <property type="entry name" value="YflP"/>
    <property type="match status" value="1"/>
</dbReference>
<dbReference type="InterPro" id="IPR042100">
    <property type="entry name" value="Bug_dom1"/>
</dbReference>
<dbReference type="Gene3D" id="3.40.190.150">
    <property type="entry name" value="Bordetella uptake gene, domain 1"/>
    <property type="match status" value="1"/>
</dbReference>
<evidence type="ECO:0008006" key="5">
    <source>
        <dbReference type="Google" id="ProtNLM"/>
    </source>
</evidence>
<dbReference type="Pfam" id="PF03401">
    <property type="entry name" value="TctC"/>
    <property type="match status" value="1"/>
</dbReference>
<dbReference type="InterPro" id="IPR005064">
    <property type="entry name" value="BUG"/>
</dbReference>
<dbReference type="PANTHER" id="PTHR42928">
    <property type="entry name" value="TRICARBOXYLATE-BINDING PROTEIN"/>
    <property type="match status" value="1"/>
</dbReference>
<evidence type="ECO:0000256" key="1">
    <source>
        <dbReference type="ARBA" id="ARBA00006987"/>
    </source>
</evidence>
<dbReference type="PANTHER" id="PTHR42928:SF5">
    <property type="entry name" value="BLR1237 PROTEIN"/>
    <property type="match status" value="1"/>
</dbReference>
<feature type="signal peptide" evidence="2">
    <location>
        <begin position="1"/>
        <end position="21"/>
    </location>
</feature>
<evidence type="ECO:0000313" key="4">
    <source>
        <dbReference type="Proteomes" id="UP000249130"/>
    </source>
</evidence>
<evidence type="ECO:0000313" key="3">
    <source>
        <dbReference type="EMBL" id="RAI45633.1"/>
    </source>
</evidence>
<dbReference type="OrthoDB" id="8443386at2"/>
<dbReference type="SUPFAM" id="SSF53850">
    <property type="entry name" value="Periplasmic binding protein-like II"/>
    <property type="match status" value="1"/>
</dbReference>
<keyword evidence="2" id="KW-0732">Signal</keyword>
<reference evidence="3 4" key="1">
    <citation type="submission" date="2017-07" db="EMBL/GenBank/DDBJ databases">
        <title>Draft Genome Sequences of Select Purple Nonsulfur Bacteria.</title>
        <authorList>
            <person name="Lasarre B."/>
            <person name="Mckinlay J.B."/>
        </authorList>
    </citation>
    <scope>NUCLEOTIDE SEQUENCE [LARGE SCALE GENOMIC DNA]</scope>
    <source>
        <strain evidence="3 4">DSM 5909</strain>
    </source>
</reference>
<feature type="chain" id="PRO_5016267034" description="ABC transporter substrate-binding protein" evidence="2">
    <location>
        <begin position="22"/>
        <end position="323"/>
    </location>
</feature>
<keyword evidence="4" id="KW-1185">Reference proteome</keyword>
<comment type="caution">
    <text evidence="3">The sequence shown here is derived from an EMBL/GenBank/DDBJ whole genome shotgun (WGS) entry which is preliminary data.</text>
</comment>
<proteinExistence type="inferred from homology"/>
<accession>A0A327L6T5</accession>
<dbReference type="RefSeq" id="WP_111417558.1">
    <property type="nucleotide sequence ID" value="NZ_NPEX01000011.1"/>
</dbReference>
<protein>
    <recommendedName>
        <fullName evidence="5">ABC transporter substrate-binding protein</fullName>
    </recommendedName>
</protein>
<organism evidence="3 4">
    <name type="scientific">Rhodoplanes roseus</name>
    <dbReference type="NCBI Taxonomy" id="29409"/>
    <lineage>
        <taxon>Bacteria</taxon>
        <taxon>Pseudomonadati</taxon>
        <taxon>Pseudomonadota</taxon>
        <taxon>Alphaproteobacteria</taxon>
        <taxon>Hyphomicrobiales</taxon>
        <taxon>Nitrobacteraceae</taxon>
        <taxon>Rhodoplanes</taxon>
    </lineage>
</organism>
<comment type="similarity">
    <text evidence="1">Belongs to the UPF0065 (bug) family.</text>
</comment>
<gene>
    <name evidence="3" type="ORF">CH341_03045</name>
</gene>
<sequence>MLKLIARACAVVLVGASPVLAQNYPVKPVTVVVPFAVGGPNDVLARLVGDHMARDLGQSVVIENAPGAGGTTGSARALKAEPDGHTLLSGNLGSLGAAFALYKKIQYDVDDVAAVGMLAGTPNLVVVRKDFPAATLAEFIAYAKANPETVTVGNAGFGSNAHLVCLYLENLAGIKLRHVPYRGTGPAMTDLLGGQLDAMCDSTPNVVPQVQAGTVRALVVAQATRLPAVPQVPTSTEAGLPEFVVVGWNAIVAPAKTPKPVIARLNGALRAALEDPTTRKRIEDIGAIPPGPAESSPEWMDRFLRSEAKTWGTVIRQAGASVE</sequence>
<name>A0A327L6T5_9BRAD</name>
<dbReference type="Gene3D" id="3.40.190.10">
    <property type="entry name" value="Periplasmic binding protein-like II"/>
    <property type="match status" value="1"/>
</dbReference>
<dbReference type="AlphaFoldDB" id="A0A327L6T5"/>
<evidence type="ECO:0000256" key="2">
    <source>
        <dbReference type="SAM" id="SignalP"/>
    </source>
</evidence>
<dbReference type="Proteomes" id="UP000249130">
    <property type="component" value="Unassembled WGS sequence"/>
</dbReference>
<dbReference type="EMBL" id="NPEX01000011">
    <property type="protein sequence ID" value="RAI45633.1"/>
    <property type="molecule type" value="Genomic_DNA"/>
</dbReference>